<feature type="domain" description="Mur ligase C-terminal" evidence="13">
    <location>
        <begin position="354"/>
        <end position="486"/>
    </location>
</feature>
<gene>
    <name evidence="10" type="primary">murF</name>
    <name evidence="15" type="ORF">KV203_07030</name>
</gene>
<evidence type="ECO:0000259" key="12">
    <source>
        <dbReference type="Pfam" id="PF01225"/>
    </source>
</evidence>
<evidence type="ECO:0000256" key="4">
    <source>
        <dbReference type="ARBA" id="ARBA00022741"/>
    </source>
</evidence>
<feature type="domain" description="Mur ligase N-terminal catalytic" evidence="12">
    <location>
        <begin position="31"/>
        <end position="88"/>
    </location>
</feature>
<comment type="similarity">
    <text evidence="10">Belongs to the MurCDEF family. MurF subfamily.</text>
</comment>
<sequence length="508" mass="51339">MVPLTLAAIADAVGGVLHDVPDPDVAVTGTVEFDSRELGPGGLFLALPGARTDGHDHAAAAVAAGAVAVLAARPVGVPAVVVTPTEADRAQAAQSHAMALEHDVTGSGVAVLGALARLARLSVDRLAAAGSADGSRAGLTVIGVTGSSGKTSTKDLLAAVLAPLGPTVAPPGSFNNELGHPWTVLRAGVDTRFLVLELSARGPGHIAALAAIAPPRIGVVLNVGTAHLGEFGSRETIAQTKGELVAALPPDGLAVLNADDPLVLGMAARTRARICLVGTAEKADIRAVDVRTDELARPRFTLVCPAGRADVALAVHGEHQVGNALAAAAVALECGASLEQVVTALGGASPASRRRMDVRTRGDGVTVINDSYNANPDSVRAALKALVTMARSTAPARRTWAVLGEMGELGADSVVEHDGVGRQVVRLAVDRLIVVGDSRPAHAMHHSAVLEGSWGGESVLVPDPDAALALLHAELAPGDLVLVKASQAEGLWSVAETLTAETLTGGVR</sequence>
<dbReference type="Pfam" id="PF01225">
    <property type="entry name" value="Mur_ligase"/>
    <property type="match status" value="1"/>
</dbReference>
<keyword evidence="8 10" id="KW-0131">Cell cycle</keyword>
<proteinExistence type="inferred from homology"/>
<keyword evidence="1 10" id="KW-0963">Cytoplasm</keyword>
<keyword evidence="3 10" id="KW-0132">Cell division</keyword>
<comment type="subcellular location">
    <subcellularLocation>
        <location evidence="10 11">Cytoplasm</location>
    </subcellularLocation>
</comment>
<evidence type="ECO:0000313" key="16">
    <source>
        <dbReference type="Proteomes" id="UP000887023"/>
    </source>
</evidence>
<dbReference type="PANTHER" id="PTHR43024">
    <property type="entry name" value="UDP-N-ACETYLMURAMOYL-TRIPEPTIDE--D-ALANYL-D-ALANINE LIGASE"/>
    <property type="match status" value="1"/>
</dbReference>
<dbReference type="InterPro" id="IPR000713">
    <property type="entry name" value="Mur_ligase_N"/>
</dbReference>
<dbReference type="Gene3D" id="3.40.1190.10">
    <property type="entry name" value="Mur-like, catalytic domain"/>
    <property type="match status" value="1"/>
</dbReference>
<keyword evidence="9 10" id="KW-0961">Cell wall biogenesis/degradation</keyword>
<keyword evidence="16" id="KW-1185">Reference proteome</keyword>
<evidence type="ECO:0000259" key="14">
    <source>
        <dbReference type="Pfam" id="PF08245"/>
    </source>
</evidence>
<keyword evidence="4 10" id="KW-0547">Nucleotide-binding</keyword>
<evidence type="ECO:0000256" key="11">
    <source>
        <dbReference type="RuleBase" id="RU004136"/>
    </source>
</evidence>
<dbReference type="PANTHER" id="PTHR43024:SF1">
    <property type="entry name" value="UDP-N-ACETYLMURAMOYL-TRIPEPTIDE--D-ALANYL-D-ALANINE LIGASE"/>
    <property type="match status" value="1"/>
</dbReference>
<dbReference type="InterPro" id="IPR005863">
    <property type="entry name" value="UDP-N-AcMur_synth"/>
</dbReference>
<dbReference type="Gene3D" id="3.40.1390.10">
    <property type="entry name" value="MurE/MurF, N-terminal domain"/>
    <property type="match status" value="1"/>
</dbReference>
<comment type="function">
    <text evidence="10 11">Involved in cell wall formation. Catalyzes the final step in the synthesis of UDP-N-acetylmuramoyl-pentapeptide, the precursor of murein.</text>
</comment>
<dbReference type="Pfam" id="PF08245">
    <property type="entry name" value="Mur_ligase_M"/>
    <property type="match status" value="1"/>
</dbReference>
<name>A0ABX8SDR3_9ACTN</name>
<dbReference type="SUPFAM" id="SSF63418">
    <property type="entry name" value="MurE/MurF N-terminal domain"/>
    <property type="match status" value="1"/>
</dbReference>
<keyword evidence="2 10" id="KW-0436">Ligase</keyword>
<dbReference type="EC" id="6.3.2.10" evidence="10 11"/>
<dbReference type="InterPro" id="IPR004101">
    <property type="entry name" value="Mur_ligase_C"/>
</dbReference>
<comment type="pathway">
    <text evidence="10 11">Cell wall biogenesis; peptidoglycan biosynthesis.</text>
</comment>
<dbReference type="Pfam" id="PF02875">
    <property type="entry name" value="Mur_ligase_C"/>
    <property type="match status" value="1"/>
</dbReference>
<evidence type="ECO:0000256" key="3">
    <source>
        <dbReference type="ARBA" id="ARBA00022618"/>
    </source>
</evidence>
<feature type="binding site" evidence="10">
    <location>
        <begin position="146"/>
        <end position="152"/>
    </location>
    <ligand>
        <name>ATP</name>
        <dbReference type="ChEBI" id="CHEBI:30616"/>
    </ligand>
</feature>
<dbReference type="SUPFAM" id="SSF53244">
    <property type="entry name" value="MurD-like peptide ligases, peptide-binding domain"/>
    <property type="match status" value="1"/>
</dbReference>
<keyword evidence="5 10" id="KW-0067">ATP-binding</keyword>
<evidence type="ECO:0000256" key="8">
    <source>
        <dbReference type="ARBA" id="ARBA00023306"/>
    </source>
</evidence>
<evidence type="ECO:0000256" key="2">
    <source>
        <dbReference type="ARBA" id="ARBA00022598"/>
    </source>
</evidence>
<dbReference type="InterPro" id="IPR036615">
    <property type="entry name" value="Mur_ligase_C_dom_sf"/>
</dbReference>
<dbReference type="GO" id="GO:0016874">
    <property type="term" value="F:ligase activity"/>
    <property type="evidence" value="ECO:0007669"/>
    <property type="project" value="UniProtKB-KW"/>
</dbReference>
<dbReference type="InterPro" id="IPR051046">
    <property type="entry name" value="MurCDEF_CellWall_CoF430Synth"/>
</dbReference>
<evidence type="ECO:0000256" key="9">
    <source>
        <dbReference type="ARBA" id="ARBA00023316"/>
    </source>
</evidence>
<evidence type="ECO:0000256" key="5">
    <source>
        <dbReference type="ARBA" id="ARBA00022840"/>
    </source>
</evidence>
<dbReference type="EMBL" id="CP079105">
    <property type="protein sequence ID" value="QXQ15094.1"/>
    <property type="molecule type" value="Genomic_DNA"/>
</dbReference>
<comment type="catalytic activity">
    <reaction evidence="10 11">
        <text>D-alanyl-D-alanine + UDP-N-acetyl-alpha-D-muramoyl-L-alanyl-gamma-D-glutamyl-meso-2,6-diaminopimelate + ATP = UDP-N-acetyl-alpha-D-muramoyl-L-alanyl-gamma-D-glutamyl-meso-2,6-diaminopimeloyl-D-alanyl-D-alanine + ADP + phosphate + H(+)</text>
        <dbReference type="Rhea" id="RHEA:28374"/>
        <dbReference type="ChEBI" id="CHEBI:15378"/>
        <dbReference type="ChEBI" id="CHEBI:30616"/>
        <dbReference type="ChEBI" id="CHEBI:43474"/>
        <dbReference type="ChEBI" id="CHEBI:57822"/>
        <dbReference type="ChEBI" id="CHEBI:61386"/>
        <dbReference type="ChEBI" id="CHEBI:83905"/>
        <dbReference type="ChEBI" id="CHEBI:456216"/>
        <dbReference type="EC" id="6.3.2.10"/>
    </reaction>
</comment>
<dbReference type="InterPro" id="IPR035911">
    <property type="entry name" value="MurE/MurF_N"/>
</dbReference>
<dbReference type="HAMAP" id="MF_02019">
    <property type="entry name" value="MurF"/>
    <property type="match status" value="1"/>
</dbReference>
<protein>
    <recommendedName>
        <fullName evidence="10 11">UDP-N-acetylmuramoyl-tripeptide--D-alanyl-D-alanine ligase</fullName>
        <ecNumber evidence="10 11">6.3.2.10</ecNumber>
    </recommendedName>
    <alternativeName>
        <fullName evidence="10">D-alanyl-D-alanine-adding enzyme</fullName>
    </alternativeName>
</protein>
<evidence type="ECO:0000256" key="7">
    <source>
        <dbReference type="ARBA" id="ARBA00022984"/>
    </source>
</evidence>
<dbReference type="RefSeq" id="WP_066473118.1">
    <property type="nucleotide sequence ID" value="NZ_CBCRUZ010000013.1"/>
</dbReference>
<evidence type="ECO:0000256" key="6">
    <source>
        <dbReference type="ARBA" id="ARBA00022960"/>
    </source>
</evidence>
<evidence type="ECO:0000313" key="15">
    <source>
        <dbReference type="EMBL" id="QXQ15094.1"/>
    </source>
</evidence>
<organism evidence="15 16">
    <name type="scientific">Skermania pinensis</name>
    <dbReference type="NCBI Taxonomy" id="39122"/>
    <lineage>
        <taxon>Bacteria</taxon>
        <taxon>Bacillati</taxon>
        <taxon>Actinomycetota</taxon>
        <taxon>Actinomycetes</taxon>
        <taxon>Mycobacteriales</taxon>
        <taxon>Gordoniaceae</taxon>
        <taxon>Skermania</taxon>
    </lineage>
</organism>
<dbReference type="InterPro" id="IPR013221">
    <property type="entry name" value="Mur_ligase_cen"/>
</dbReference>
<feature type="domain" description="Mur ligase central" evidence="14">
    <location>
        <begin position="144"/>
        <end position="331"/>
    </location>
</feature>
<evidence type="ECO:0000259" key="13">
    <source>
        <dbReference type="Pfam" id="PF02875"/>
    </source>
</evidence>
<dbReference type="InterPro" id="IPR036565">
    <property type="entry name" value="Mur-like_cat_sf"/>
</dbReference>
<dbReference type="Proteomes" id="UP000887023">
    <property type="component" value="Chromosome"/>
</dbReference>
<keyword evidence="7 10" id="KW-0573">Peptidoglycan synthesis</keyword>
<accession>A0ABX8SDR3</accession>
<reference evidence="15" key="1">
    <citation type="submission" date="2021-07" db="EMBL/GenBank/DDBJ databases">
        <title>Candidatus Kaistella beijingensis sp. nov. isolated from a municipal wastewater treatment plant is involved in sludge foaming.</title>
        <authorList>
            <person name="Song Y."/>
            <person name="Liu S.-J."/>
        </authorList>
    </citation>
    <scope>NUCLEOTIDE SEQUENCE</scope>
    <source>
        <strain evidence="15">DSM 43998</strain>
    </source>
</reference>
<dbReference type="SUPFAM" id="SSF53623">
    <property type="entry name" value="MurD-like peptide ligases, catalytic domain"/>
    <property type="match status" value="1"/>
</dbReference>
<keyword evidence="6 10" id="KW-0133">Cell shape</keyword>
<dbReference type="NCBIfam" id="TIGR01143">
    <property type="entry name" value="murF"/>
    <property type="match status" value="1"/>
</dbReference>
<evidence type="ECO:0000256" key="10">
    <source>
        <dbReference type="HAMAP-Rule" id="MF_02019"/>
    </source>
</evidence>
<evidence type="ECO:0000256" key="1">
    <source>
        <dbReference type="ARBA" id="ARBA00022490"/>
    </source>
</evidence>
<dbReference type="Gene3D" id="3.90.190.20">
    <property type="entry name" value="Mur ligase, C-terminal domain"/>
    <property type="match status" value="1"/>
</dbReference>